<evidence type="ECO:0000313" key="1">
    <source>
        <dbReference type="EMBL" id="CAD9746675.1"/>
    </source>
</evidence>
<reference evidence="1" key="1">
    <citation type="submission" date="2021-01" db="EMBL/GenBank/DDBJ databases">
        <authorList>
            <person name="Corre E."/>
            <person name="Pelletier E."/>
            <person name="Niang G."/>
            <person name="Scheremetjew M."/>
            <person name="Finn R."/>
            <person name="Kale V."/>
            <person name="Holt S."/>
            <person name="Cochrane G."/>
            <person name="Meng A."/>
            <person name="Brown T."/>
            <person name="Cohen L."/>
        </authorList>
    </citation>
    <scope>NUCLEOTIDE SEQUENCE</scope>
    <source>
        <strain evidence="1">CCMP622</strain>
    </source>
</reference>
<gene>
    <name evidence="1" type="ORF">LSP00402_LOCUS1411</name>
</gene>
<protein>
    <submittedName>
        <fullName evidence="1">Uncharacterized protein</fullName>
    </submittedName>
</protein>
<dbReference type="InterPro" id="IPR010711">
    <property type="entry name" value="PLA2G12"/>
</dbReference>
<accession>A0A7S2X7Y0</accession>
<dbReference type="GO" id="GO:0016042">
    <property type="term" value="P:lipid catabolic process"/>
    <property type="evidence" value="ECO:0007669"/>
    <property type="project" value="InterPro"/>
</dbReference>
<dbReference type="PANTHER" id="PTHR12824:SF8">
    <property type="entry name" value="GXIVSPLA2, ISOFORM A"/>
    <property type="match status" value="1"/>
</dbReference>
<dbReference type="PANTHER" id="PTHR12824">
    <property type="entry name" value="GROUP XII SECRETORY PHOSPHOLIPASE A2 FAMILY MEMBER"/>
    <property type="match status" value="1"/>
</dbReference>
<name>A0A7S2X7Y0_9EUKA</name>
<sequence length="203" mass="22698">MGLMEDDRACKMFKCPQGSTAVRKPKAQFRSAGCDAISRKVSLPPSSDHTELTECCDVRMACQSICGIRSRVCDNRFKKCAENTCRRITDKEKRKSCEHTQQLLSMAVGLAECGPYNKAQKKACKCVQDNEAPAHRKAQLASFYKTYNKAMMKTVDRKVKQATSSLKWANVVYNAMKKHPQCIIRNNAAADSAPAKPLLRDDL</sequence>
<dbReference type="GO" id="GO:0005509">
    <property type="term" value="F:calcium ion binding"/>
    <property type="evidence" value="ECO:0007669"/>
    <property type="project" value="InterPro"/>
</dbReference>
<dbReference type="EMBL" id="HBHP01002160">
    <property type="protein sequence ID" value="CAD9746675.1"/>
    <property type="molecule type" value="Transcribed_RNA"/>
</dbReference>
<dbReference type="Pfam" id="PF06951">
    <property type="entry name" value="PLA2G12"/>
    <property type="match status" value="1"/>
</dbReference>
<dbReference type="GO" id="GO:0004623">
    <property type="term" value="F:phospholipase A2 activity"/>
    <property type="evidence" value="ECO:0007669"/>
    <property type="project" value="InterPro"/>
</dbReference>
<dbReference type="AlphaFoldDB" id="A0A7S2X7Y0"/>
<proteinExistence type="predicted"/>
<organism evidence="1">
    <name type="scientific">Lotharella oceanica</name>
    <dbReference type="NCBI Taxonomy" id="641309"/>
    <lineage>
        <taxon>Eukaryota</taxon>
        <taxon>Sar</taxon>
        <taxon>Rhizaria</taxon>
        <taxon>Cercozoa</taxon>
        <taxon>Chlorarachniophyceae</taxon>
        <taxon>Lotharella</taxon>
    </lineage>
</organism>
<dbReference type="GO" id="GO:0005576">
    <property type="term" value="C:extracellular region"/>
    <property type="evidence" value="ECO:0007669"/>
    <property type="project" value="InterPro"/>
</dbReference>